<keyword evidence="2 4" id="KW-0813">Transport</keyword>
<sequence length="636" mass="70978">MAIRNSISRQAAEEEAEVDVIRSHLETRAQMTKKIEAALVRVVNNGNTLDGAVQSLGTETKKLQELIQNVRSTRAELERISQQVDSKNDDEKIIRMGPEKAGVTQYINALKRLNKTLGASKKSSLRTTQDAVADLQRLIKSGNTQLEAYFDKLLRSDTPRSIEPLHYTTKNEPFPVLSEDKNAKLGVLNDYISKAHRESGVSEQSPAVKIYAEVRGPYLQFTLANLASASVNTVKKKNPTDIYRAGPMSGIGMYAQAIEGLLLAEFESVCRVFSREDWSIVFQSTTQGAISELARTLRELNIHIKQHLAVDCFLAYEIVEVITNVSNTLARETGELLKESFTAALRPVKETAKLSLAELLEAMKQRVNGLQTLPLDGAPIPIVSESIRSLQGMVAFLRPVSNIMISLGDGGWKSVAAARGAPDGTPNLSSYDVTADGQEIFANYCIDFAETLLSALDAKARMIFGKKPVVGVFMANNITIVDRMLRESELWPLLEQKAPLMIDTWRKKSKLLYMDMCRDVSVHLLDTIHTSRTQRPTSGQGAVDSASIMKALSSKDRDNIKSKFVSFNASFDEMVKSHKSFNMEPEVRRMFARDMQQTVEPLYNRFFDRYHEVDKGKGKYVKYDKAAMSSVFHALY</sequence>
<accession>A0A2T3ANR3</accession>
<evidence type="ECO:0000256" key="4">
    <source>
        <dbReference type="RuleBase" id="RU365026"/>
    </source>
</evidence>
<comment type="function">
    <text evidence="4">Involved in the secretory pathway as part of the exocyst complex which tethers secretory vesicles to the sites of exocytosis. Also plays a role in the assembly of the exocyst.</text>
</comment>
<organism evidence="7 8">
    <name type="scientific">Coniella lustricola</name>
    <dbReference type="NCBI Taxonomy" id="2025994"/>
    <lineage>
        <taxon>Eukaryota</taxon>
        <taxon>Fungi</taxon>
        <taxon>Dikarya</taxon>
        <taxon>Ascomycota</taxon>
        <taxon>Pezizomycotina</taxon>
        <taxon>Sordariomycetes</taxon>
        <taxon>Sordariomycetidae</taxon>
        <taxon>Diaporthales</taxon>
        <taxon>Schizoparmaceae</taxon>
        <taxon>Coniella</taxon>
    </lineage>
</organism>
<dbReference type="Pfam" id="PF03081">
    <property type="entry name" value="Exo70_C"/>
    <property type="match status" value="1"/>
</dbReference>
<protein>
    <recommendedName>
        <fullName evidence="4">Exocyst complex protein EXO70</fullName>
    </recommendedName>
</protein>
<dbReference type="InParanoid" id="A0A2T3ANR3"/>
<feature type="domain" description="Exocyst complex subunit Exo70 C-terminal" evidence="6">
    <location>
        <begin position="249"/>
        <end position="631"/>
    </location>
</feature>
<dbReference type="Gene3D" id="1.20.1280.170">
    <property type="entry name" value="Exocyst complex component Exo70"/>
    <property type="match status" value="1"/>
</dbReference>
<comment type="subcellular location">
    <subcellularLocation>
        <location evidence="4">Bud</location>
    </subcellularLocation>
    <subcellularLocation>
        <location evidence="4">Bud neck</location>
    </subcellularLocation>
</comment>
<dbReference type="OrthoDB" id="1922221at2759"/>
<dbReference type="PANTHER" id="PTHR12542:SF41">
    <property type="entry name" value="EXOCYST COMPLEX COMPONENT 7"/>
    <property type="match status" value="1"/>
</dbReference>
<keyword evidence="8" id="KW-1185">Reference proteome</keyword>
<evidence type="ECO:0000256" key="2">
    <source>
        <dbReference type="ARBA" id="ARBA00022448"/>
    </source>
</evidence>
<dbReference type="InterPro" id="IPR046364">
    <property type="entry name" value="Exo70_C"/>
</dbReference>
<dbReference type="GO" id="GO:0015031">
    <property type="term" value="P:protein transport"/>
    <property type="evidence" value="ECO:0007669"/>
    <property type="project" value="UniProtKB-KW"/>
</dbReference>
<evidence type="ECO:0000259" key="6">
    <source>
        <dbReference type="Pfam" id="PF03081"/>
    </source>
</evidence>
<dbReference type="InterPro" id="IPR016159">
    <property type="entry name" value="Cullin_repeat-like_dom_sf"/>
</dbReference>
<dbReference type="Pfam" id="PF20669">
    <property type="entry name" value="Exo70_N"/>
    <property type="match status" value="1"/>
</dbReference>
<reference evidence="7 8" key="1">
    <citation type="journal article" date="2018" name="Mycol. Prog.">
        <title>Coniella lustricola, a new species from submerged detritus.</title>
        <authorList>
            <person name="Raudabaugh D.B."/>
            <person name="Iturriaga T."/>
            <person name="Carver A."/>
            <person name="Mondo S."/>
            <person name="Pangilinan J."/>
            <person name="Lipzen A."/>
            <person name="He G."/>
            <person name="Amirebrahimi M."/>
            <person name="Grigoriev I.V."/>
            <person name="Miller A.N."/>
        </authorList>
    </citation>
    <scope>NUCLEOTIDE SEQUENCE [LARGE SCALE GENOMIC DNA]</scope>
    <source>
        <strain evidence="7 8">B22-T-1</strain>
    </source>
</reference>
<proteinExistence type="inferred from homology"/>
<evidence type="ECO:0000313" key="8">
    <source>
        <dbReference type="Proteomes" id="UP000241462"/>
    </source>
</evidence>
<dbReference type="Proteomes" id="UP000241462">
    <property type="component" value="Unassembled WGS sequence"/>
</dbReference>
<keyword evidence="3 4" id="KW-0268">Exocytosis</keyword>
<dbReference type="STRING" id="2025994.A0A2T3ANR3"/>
<dbReference type="FunCoup" id="A0A2T3ANR3">
    <property type="interactions" value="118"/>
</dbReference>
<dbReference type="InterPro" id="IPR004140">
    <property type="entry name" value="Exo70"/>
</dbReference>
<dbReference type="SUPFAM" id="SSF74788">
    <property type="entry name" value="Cullin repeat-like"/>
    <property type="match status" value="1"/>
</dbReference>
<evidence type="ECO:0000256" key="3">
    <source>
        <dbReference type="ARBA" id="ARBA00022483"/>
    </source>
</evidence>
<feature type="coiled-coil region" evidence="5">
    <location>
        <begin position="60"/>
        <end position="90"/>
    </location>
</feature>
<dbReference type="GO" id="GO:0006887">
    <property type="term" value="P:exocytosis"/>
    <property type="evidence" value="ECO:0007669"/>
    <property type="project" value="UniProtKB-KW"/>
</dbReference>
<name>A0A2T3ANR3_9PEZI</name>
<dbReference type="GO" id="GO:0000145">
    <property type="term" value="C:exocyst"/>
    <property type="evidence" value="ECO:0007669"/>
    <property type="project" value="InterPro"/>
</dbReference>
<keyword evidence="5" id="KW-0175">Coiled coil</keyword>
<gene>
    <name evidence="7" type="ORF">BD289DRAFT_358314</name>
</gene>
<dbReference type="EMBL" id="KZ678372">
    <property type="protein sequence ID" value="PSS05302.1"/>
    <property type="molecule type" value="Genomic_DNA"/>
</dbReference>
<dbReference type="AlphaFoldDB" id="A0A2T3ANR3"/>
<dbReference type="PANTHER" id="PTHR12542">
    <property type="entry name" value="EXOCYST COMPLEX PROTEIN EXO70"/>
    <property type="match status" value="1"/>
</dbReference>
<evidence type="ECO:0000313" key="7">
    <source>
        <dbReference type="EMBL" id="PSS05302.1"/>
    </source>
</evidence>
<comment type="similarity">
    <text evidence="1 4">Belongs to the EXO70 family.</text>
</comment>
<keyword evidence="4" id="KW-0653">Protein transport</keyword>
<evidence type="ECO:0000256" key="5">
    <source>
        <dbReference type="SAM" id="Coils"/>
    </source>
</evidence>
<dbReference type="GO" id="GO:0005546">
    <property type="term" value="F:phosphatidylinositol-4,5-bisphosphate binding"/>
    <property type="evidence" value="ECO:0007669"/>
    <property type="project" value="InterPro"/>
</dbReference>
<evidence type="ECO:0000256" key="1">
    <source>
        <dbReference type="ARBA" id="ARBA00006756"/>
    </source>
</evidence>
<dbReference type="GO" id="GO:0005935">
    <property type="term" value="C:cellular bud neck"/>
    <property type="evidence" value="ECO:0007669"/>
    <property type="project" value="UniProtKB-SubCell"/>
</dbReference>